<gene>
    <name evidence="2" type="ORF">M2272_004938</name>
</gene>
<sequence>MSDQSLLLAVGLGLAGLAAGYYLWLRPWMYRWGASPNELAMPLSGDVLAGFSSPVTTRAITIHAPAEHVWGWLSQIGKDHPDALHPLWQDLCVGDTLWLACGYGDTAAQQIAAVERDSYLVLVSPSDFRRLERGQTASGRWEFFLRPEGPDTRLIVRRCGDLLGPCVFDVAQFVMERRMMCGIRDRAQRSWAAKHSSG</sequence>
<name>A0ABT6L5S4_9MYCO</name>
<dbReference type="Proteomes" id="UP001160130">
    <property type="component" value="Unassembled WGS sequence"/>
</dbReference>
<evidence type="ECO:0008006" key="4">
    <source>
        <dbReference type="Google" id="ProtNLM"/>
    </source>
</evidence>
<evidence type="ECO:0000313" key="3">
    <source>
        <dbReference type="Proteomes" id="UP001160130"/>
    </source>
</evidence>
<keyword evidence="1" id="KW-0812">Transmembrane</keyword>
<keyword evidence="3" id="KW-1185">Reference proteome</keyword>
<accession>A0ABT6L5S4</accession>
<dbReference type="EMBL" id="JARXVE010000010">
    <property type="protein sequence ID" value="MDH6198279.1"/>
    <property type="molecule type" value="Genomic_DNA"/>
</dbReference>
<comment type="caution">
    <text evidence="2">The sequence shown here is derived from an EMBL/GenBank/DDBJ whole genome shotgun (WGS) entry which is preliminary data.</text>
</comment>
<dbReference type="RefSeq" id="WP_280834869.1">
    <property type="nucleotide sequence ID" value="NZ_JARXVE010000010.1"/>
</dbReference>
<reference evidence="2 3" key="1">
    <citation type="submission" date="2023-04" db="EMBL/GenBank/DDBJ databases">
        <title>Forest soil microbial communities from Buena Vista Peninsula, Colon Province, Panama.</title>
        <authorList>
            <person name="Bouskill N."/>
        </authorList>
    </citation>
    <scope>NUCLEOTIDE SEQUENCE [LARGE SCALE GENOMIC DNA]</scope>
    <source>
        <strain evidence="2 3">AC80</strain>
    </source>
</reference>
<keyword evidence="1" id="KW-0472">Membrane</keyword>
<evidence type="ECO:0000256" key="1">
    <source>
        <dbReference type="SAM" id="Phobius"/>
    </source>
</evidence>
<dbReference type="SUPFAM" id="SSF55961">
    <property type="entry name" value="Bet v1-like"/>
    <property type="match status" value="1"/>
</dbReference>
<protein>
    <recommendedName>
        <fullName evidence="4">SRPBCC family protein</fullName>
    </recommendedName>
</protein>
<evidence type="ECO:0000313" key="2">
    <source>
        <dbReference type="EMBL" id="MDH6198279.1"/>
    </source>
</evidence>
<feature type="transmembrane region" description="Helical" evidence="1">
    <location>
        <begin position="6"/>
        <end position="25"/>
    </location>
</feature>
<organism evidence="2 3">
    <name type="scientific">Mycolicibacterium frederiksbergense</name>
    <dbReference type="NCBI Taxonomy" id="117567"/>
    <lineage>
        <taxon>Bacteria</taxon>
        <taxon>Bacillati</taxon>
        <taxon>Actinomycetota</taxon>
        <taxon>Actinomycetes</taxon>
        <taxon>Mycobacteriales</taxon>
        <taxon>Mycobacteriaceae</taxon>
        <taxon>Mycolicibacterium</taxon>
    </lineage>
</organism>
<keyword evidence="1" id="KW-1133">Transmembrane helix</keyword>
<proteinExistence type="predicted"/>